<dbReference type="NCBIfam" id="TIGR03831">
    <property type="entry name" value="YgiT_finger"/>
    <property type="match status" value="1"/>
</dbReference>
<protein>
    <recommendedName>
        <fullName evidence="3">YgiT-type zinc finger domain-containing protein</fullName>
    </recommendedName>
</protein>
<organism evidence="1 2">
    <name type="scientific">Trinickia dabaoshanensis</name>
    <dbReference type="NCBI Taxonomy" id="564714"/>
    <lineage>
        <taxon>Bacteria</taxon>
        <taxon>Pseudomonadati</taxon>
        <taxon>Pseudomonadota</taxon>
        <taxon>Betaproteobacteria</taxon>
        <taxon>Burkholderiales</taxon>
        <taxon>Burkholderiaceae</taxon>
        <taxon>Trinickia</taxon>
    </lineage>
</organism>
<dbReference type="AlphaFoldDB" id="A0A2N7VUK0"/>
<sequence>MKCPDCGTAELKQDTRDVPFSYKGKTTVVPRLTGQFCDACGNSVLTKADQDRYAAEATRFRQVVDKLPVR</sequence>
<evidence type="ECO:0000313" key="2">
    <source>
        <dbReference type="Proteomes" id="UP000235616"/>
    </source>
</evidence>
<reference evidence="1 2" key="1">
    <citation type="submission" date="2018-01" db="EMBL/GenBank/DDBJ databases">
        <title>Whole genome analyses suggest that Burkholderia sensu lato contains two further novel genera in the rhizoxinica-symbiotica group Mycetohabitans gen. nov., and Trinickia gen. nov.: implications for the evolution of diazotrophy and nodulation in the Burkholderiaceae.</title>
        <authorList>
            <person name="Estrada-de los Santos P."/>
            <person name="Palmer M."/>
            <person name="Chavez-Ramirez B."/>
            <person name="Beukes C."/>
            <person name="Steenkamp E.T."/>
            <person name="Hirsch A.M."/>
            <person name="Manyaka P."/>
            <person name="Maluk M."/>
            <person name="Lafos M."/>
            <person name="Crook M."/>
            <person name="Gross E."/>
            <person name="Simon M.F."/>
            <person name="Bueno dos Reis Junior F."/>
            <person name="Poole P.S."/>
            <person name="Venter S.N."/>
            <person name="James E.K."/>
        </authorList>
    </citation>
    <scope>NUCLEOTIDE SEQUENCE [LARGE SCALE GENOMIC DNA]</scope>
    <source>
        <strain evidence="1 2">GIMN1.004</strain>
    </source>
</reference>
<dbReference type="Gene3D" id="3.10.20.860">
    <property type="match status" value="1"/>
</dbReference>
<dbReference type="EMBL" id="PNYA01000007">
    <property type="protein sequence ID" value="PMS20820.1"/>
    <property type="molecule type" value="Genomic_DNA"/>
</dbReference>
<comment type="caution">
    <text evidence="1">The sequence shown here is derived from an EMBL/GenBank/DDBJ whole genome shotgun (WGS) entry which is preliminary data.</text>
</comment>
<evidence type="ECO:0000313" key="1">
    <source>
        <dbReference type="EMBL" id="PMS20820.1"/>
    </source>
</evidence>
<gene>
    <name evidence="1" type="ORF">C0Z18_09785</name>
</gene>
<dbReference type="InterPro" id="IPR022453">
    <property type="entry name" value="Znf_MqsA-type"/>
</dbReference>
<proteinExistence type="predicted"/>
<dbReference type="Proteomes" id="UP000235616">
    <property type="component" value="Unassembled WGS sequence"/>
</dbReference>
<dbReference type="RefSeq" id="WP_102645201.1">
    <property type="nucleotide sequence ID" value="NZ_PNYA01000007.1"/>
</dbReference>
<dbReference type="Pfam" id="PF15731">
    <property type="entry name" value="MqsA_antitoxin"/>
    <property type="match status" value="1"/>
</dbReference>
<accession>A0A2N7VUK0</accession>
<dbReference type="OrthoDB" id="7349669at2"/>
<name>A0A2N7VUK0_9BURK</name>
<dbReference type="InterPro" id="IPR032758">
    <property type="entry name" value="MqsA/HigA-2"/>
</dbReference>
<keyword evidence="2" id="KW-1185">Reference proteome</keyword>
<evidence type="ECO:0008006" key="3">
    <source>
        <dbReference type="Google" id="ProtNLM"/>
    </source>
</evidence>